<evidence type="ECO:0000259" key="2">
    <source>
        <dbReference type="Pfam" id="PF03629"/>
    </source>
</evidence>
<dbReference type="Pfam" id="PF03629">
    <property type="entry name" value="SASA"/>
    <property type="match status" value="1"/>
</dbReference>
<evidence type="ECO:0000313" key="3">
    <source>
        <dbReference type="EMBL" id="CAK9061403.1"/>
    </source>
</evidence>
<dbReference type="InterPro" id="IPR005181">
    <property type="entry name" value="SASA"/>
</dbReference>
<protein>
    <recommendedName>
        <fullName evidence="2">Sialate O-acetylesterase domain-containing protein</fullName>
    </recommendedName>
</protein>
<gene>
    <name evidence="3" type="ORF">CCMP2556_LOCUS30182</name>
</gene>
<evidence type="ECO:0000256" key="1">
    <source>
        <dbReference type="ARBA" id="ARBA00022801"/>
    </source>
</evidence>
<organism evidence="3 4">
    <name type="scientific">Durusdinium trenchii</name>
    <dbReference type="NCBI Taxonomy" id="1381693"/>
    <lineage>
        <taxon>Eukaryota</taxon>
        <taxon>Sar</taxon>
        <taxon>Alveolata</taxon>
        <taxon>Dinophyceae</taxon>
        <taxon>Suessiales</taxon>
        <taxon>Symbiodiniaceae</taxon>
        <taxon>Durusdinium</taxon>
    </lineage>
</organism>
<keyword evidence="4" id="KW-1185">Reference proteome</keyword>
<proteinExistence type="predicted"/>
<evidence type="ECO:0000313" key="4">
    <source>
        <dbReference type="Proteomes" id="UP001642484"/>
    </source>
</evidence>
<dbReference type="PANTHER" id="PTHR31988:SF19">
    <property type="entry name" value="9-O-ACETYL-N-ACETYLNEURAMINIC ACID DEACETYLASE-RELATED"/>
    <property type="match status" value="1"/>
</dbReference>
<dbReference type="EMBL" id="CAXAMN010021607">
    <property type="protein sequence ID" value="CAK9061403.1"/>
    <property type="molecule type" value="Genomic_DNA"/>
</dbReference>
<dbReference type="InterPro" id="IPR036514">
    <property type="entry name" value="SGNH_hydro_sf"/>
</dbReference>
<sequence>MFLLAGQSNMAGRAQISEECSEEPRILALSRDGKWKTARDPLHDDKPEKAGVGPGLAFARAVVDFCSAPIGLVPCAFGGSEIQRWIADGDLLQSAKGRLQEGEAAGGVLKGILWHQGESDCGSEEMASLYPSRLHQLKQDLQTACGGVPMILGELGMEFLDLEDSRFSFADAVNTSIVEFGTSGGTSIGCVSARGLQHKGDRLHFCRSSAEELGKRYAWKWLEMTGNLNLSLHTLVGDQLSPPFLLTAPRDLDGAWPNVFLDVFLPFWHTCSHILLCVFLCKVCIFLTLRHDDLLTLCAYFSCTTPPSWSKEVLLLTRFVPESFRSV</sequence>
<reference evidence="3 4" key="1">
    <citation type="submission" date="2024-02" db="EMBL/GenBank/DDBJ databases">
        <authorList>
            <person name="Chen Y."/>
            <person name="Shah S."/>
            <person name="Dougan E. K."/>
            <person name="Thang M."/>
            <person name="Chan C."/>
        </authorList>
    </citation>
    <scope>NUCLEOTIDE SEQUENCE [LARGE SCALE GENOMIC DNA]</scope>
</reference>
<name>A0ABP0ND65_9DINO</name>
<accession>A0ABP0ND65</accession>
<keyword evidence="1" id="KW-0378">Hydrolase</keyword>
<comment type="caution">
    <text evidence="3">The sequence shown here is derived from an EMBL/GenBank/DDBJ whole genome shotgun (WGS) entry which is preliminary data.</text>
</comment>
<dbReference type="InterPro" id="IPR052940">
    <property type="entry name" value="Carb_Esterase_6"/>
</dbReference>
<dbReference type="PANTHER" id="PTHR31988">
    <property type="entry name" value="ESTERASE, PUTATIVE (DUF303)-RELATED"/>
    <property type="match status" value="1"/>
</dbReference>
<dbReference type="Gene3D" id="3.40.50.1110">
    <property type="entry name" value="SGNH hydrolase"/>
    <property type="match status" value="1"/>
</dbReference>
<dbReference type="SUPFAM" id="SSF52266">
    <property type="entry name" value="SGNH hydrolase"/>
    <property type="match status" value="1"/>
</dbReference>
<dbReference type="Proteomes" id="UP001642484">
    <property type="component" value="Unassembled WGS sequence"/>
</dbReference>
<feature type="domain" description="Sialate O-acetylesterase" evidence="2">
    <location>
        <begin position="1"/>
        <end position="221"/>
    </location>
</feature>